<evidence type="ECO:0000256" key="5">
    <source>
        <dbReference type="HAMAP-Rule" id="MF_00658"/>
    </source>
</evidence>
<dbReference type="HAMAP" id="MF_00658">
    <property type="entry name" value="23SrRNA_methyltr_H"/>
    <property type="match status" value="1"/>
</dbReference>
<feature type="binding site" evidence="5">
    <location>
        <position position="65"/>
    </location>
    <ligand>
        <name>S-adenosyl-L-methionine</name>
        <dbReference type="ChEBI" id="CHEBI:59789"/>
    </ligand>
</feature>
<evidence type="ECO:0000256" key="4">
    <source>
        <dbReference type="ARBA" id="ARBA00038303"/>
    </source>
</evidence>
<keyword evidence="5" id="KW-0963">Cytoplasm</keyword>
<comment type="caution">
    <text evidence="6">The sequence shown here is derived from an EMBL/GenBank/DDBJ whole genome shotgun (WGS) entry which is preliminary data.</text>
</comment>
<dbReference type="AlphaFoldDB" id="A0AA35V3E4"/>
<keyword evidence="5" id="KW-0698">rRNA processing</keyword>
<dbReference type="InterPro" id="IPR029026">
    <property type="entry name" value="tRNA_m1G_MTases_N"/>
</dbReference>
<evidence type="ECO:0000313" key="7">
    <source>
        <dbReference type="Proteomes" id="UP001176960"/>
    </source>
</evidence>
<dbReference type="PIRSF" id="PIRSF004505">
    <property type="entry name" value="MT_bac"/>
    <property type="match status" value="1"/>
</dbReference>
<feature type="binding site" evidence="5">
    <location>
        <position position="96"/>
    </location>
    <ligand>
        <name>S-adenosyl-L-methionine</name>
        <dbReference type="ChEBI" id="CHEBI:59789"/>
    </ligand>
</feature>
<keyword evidence="3 5" id="KW-0949">S-adenosyl-L-methionine</keyword>
<comment type="subcellular location">
    <subcellularLocation>
        <location evidence="5">Cytoplasm</location>
    </subcellularLocation>
</comment>
<keyword evidence="7" id="KW-1185">Reference proteome</keyword>
<dbReference type="EC" id="2.1.1.177" evidence="5"/>
<dbReference type="PANTHER" id="PTHR33603">
    <property type="entry name" value="METHYLTRANSFERASE"/>
    <property type="match status" value="1"/>
</dbReference>
<evidence type="ECO:0000256" key="1">
    <source>
        <dbReference type="ARBA" id="ARBA00022603"/>
    </source>
</evidence>
<name>A0AA35V3E4_9PROT</name>
<comment type="subunit">
    <text evidence="5">Homodimer.</text>
</comment>
<evidence type="ECO:0000313" key="6">
    <source>
        <dbReference type="EMBL" id="CAI9121841.1"/>
    </source>
</evidence>
<dbReference type="InterPro" id="IPR003742">
    <property type="entry name" value="RlmH-like"/>
</dbReference>
<dbReference type="GO" id="GO:0005737">
    <property type="term" value="C:cytoplasm"/>
    <property type="evidence" value="ECO:0007669"/>
    <property type="project" value="UniProtKB-SubCell"/>
</dbReference>
<evidence type="ECO:0000256" key="2">
    <source>
        <dbReference type="ARBA" id="ARBA00022679"/>
    </source>
</evidence>
<dbReference type="RefSeq" id="WP_289843029.1">
    <property type="nucleotide sequence ID" value="NZ_CATKSH010000025.1"/>
</dbReference>
<evidence type="ECO:0000256" key="3">
    <source>
        <dbReference type="ARBA" id="ARBA00022691"/>
    </source>
</evidence>
<gene>
    <name evidence="5" type="primary">rlmH</name>
    <name evidence="6" type="ORF">LMG32879_002695</name>
</gene>
<comment type="catalytic activity">
    <reaction evidence="5">
        <text>pseudouridine(1915) in 23S rRNA + S-adenosyl-L-methionine = N(3)-methylpseudouridine(1915) in 23S rRNA + S-adenosyl-L-homocysteine + H(+)</text>
        <dbReference type="Rhea" id="RHEA:42752"/>
        <dbReference type="Rhea" id="RHEA-COMP:10221"/>
        <dbReference type="Rhea" id="RHEA-COMP:10222"/>
        <dbReference type="ChEBI" id="CHEBI:15378"/>
        <dbReference type="ChEBI" id="CHEBI:57856"/>
        <dbReference type="ChEBI" id="CHEBI:59789"/>
        <dbReference type="ChEBI" id="CHEBI:65314"/>
        <dbReference type="ChEBI" id="CHEBI:74486"/>
        <dbReference type="EC" id="2.1.1.177"/>
    </reaction>
</comment>
<dbReference type="CDD" id="cd18081">
    <property type="entry name" value="RlmH-like"/>
    <property type="match status" value="1"/>
</dbReference>
<dbReference type="InterPro" id="IPR029028">
    <property type="entry name" value="Alpha/beta_knot_MTases"/>
</dbReference>
<keyword evidence="2 5" id="KW-0808">Transferase</keyword>
<dbReference type="Proteomes" id="UP001176960">
    <property type="component" value="Unassembled WGS sequence"/>
</dbReference>
<feature type="binding site" evidence="5">
    <location>
        <begin position="115"/>
        <end position="120"/>
    </location>
    <ligand>
        <name>S-adenosyl-L-methionine</name>
        <dbReference type="ChEBI" id="CHEBI:59789"/>
    </ligand>
</feature>
<accession>A0AA35V3E4</accession>
<dbReference type="Gene3D" id="3.40.1280.10">
    <property type="match status" value="1"/>
</dbReference>
<organism evidence="6 7">
    <name type="scientific">Brytella acorum</name>
    <dbReference type="NCBI Taxonomy" id="2959299"/>
    <lineage>
        <taxon>Bacteria</taxon>
        <taxon>Pseudomonadati</taxon>
        <taxon>Pseudomonadota</taxon>
        <taxon>Alphaproteobacteria</taxon>
        <taxon>Acetobacterales</taxon>
        <taxon>Acetobacteraceae</taxon>
        <taxon>Brytella</taxon>
    </lineage>
</organism>
<keyword evidence="1 5" id="KW-0489">Methyltransferase</keyword>
<dbReference type="PANTHER" id="PTHR33603:SF1">
    <property type="entry name" value="RIBOSOMAL RNA LARGE SUBUNIT METHYLTRANSFERASE H"/>
    <property type="match status" value="1"/>
</dbReference>
<proteinExistence type="inferred from homology"/>
<comment type="function">
    <text evidence="5">Specifically methylates the pseudouridine at position 1915 (m3Psi1915) in 23S rRNA.</text>
</comment>
<dbReference type="SUPFAM" id="SSF75217">
    <property type="entry name" value="alpha/beta knot"/>
    <property type="match status" value="1"/>
</dbReference>
<comment type="similarity">
    <text evidence="4 5">Belongs to the RNA methyltransferase RlmH family.</text>
</comment>
<sequence length="151" mass="16688">MRLIAVGRMKASPERDLFERYAGRIRPRLDLTELAESKGSAAEVRRRDATALLACCPANALVIALDEGGATPDSGELSRMLERWTDTGRPLHFLIGGAEGLENRVIDRADATLSLGRLTWPHMLVRGLLAEQLYRAQCISTGHPYHRSARP</sequence>
<reference evidence="6" key="1">
    <citation type="submission" date="2023-03" db="EMBL/GenBank/DDBJ databases">
        <authorList>
            <person name="Cleenwerck I."/>
        </authorList>
    </citation>
    <scope>NUCLEOTIDE SEQUENCE</scope>
    <source>
        <strain evidence="6">LMG 32879</strain>
    </source>
</reference>
<dbReference type="EMBL" id="CATKSH010000025">
    <property type="protein sequence ID" value="CAI9121841.1"/>
    <property type="molecule type" value="Genomic_DNA"/>
</dbReference>
<protein>
    <recommendedName>
        <fullName evidence="5">Ribosomal RNA large subunit methyltransferase H</fullName>
        <ecNumber evidence="5">2.1.1.177</ecNumber>
    </recommendedName>
    <alternativeName>
        <fullName evidence="5">23S rRNA (pseudouridine1915-N3)-methyltransferase</fullName>
    </alternativeName>
    <alternativeName>
        <fullName evidence="5">23S rRNA m3Psi1915 methyltransferase</fullName>
    </alternativeName>
    <alternativeName>
        <fullName evidence="5">rRNA (pseudouridine-N3-)-methyltransferase RlmH</fullName>
    </alternativeName>
</protein>
<dbReference type="GO" id="GO:0070038">
    <property type="term" value="F:rRNA (pseudouridine-N3-)-methyltransferase activity"/>
    <property type="evidence" value="ECO:0007669"/>
    <property type="project" value="UniProtKB-UniRule"/>
</dbReference>
<dbReference type="Pfam" id="PF02590">
    <property type="entry name" value="SPOUT_MTase"/>
    <property type="match status" value="1"/>
</dbReference>